<comment type="similarity">
    <text evidence="1 4">Belongs to the phosphoglycerate mutase family. BPG-dependent PGAM subfamily.</text>
</comment>
<feature type="binding site" evidence="4 6">
    <location>
        <begin position="24"/>
        <end position="31"/>
    </location>
    <ligand>
        <name>substrate</name>
    </ligand>
</feature>
<feature type="binding site" evidence="4 6">
    <location>
        <position position="114"/>
    </location>
    <ligand>
        <name>substrate</name>
    </ligand>
</feature>
<evidence type="ECO:0000256" key="6">
    <source>
        <dbReference type="PIRSR" id="PIRSR613078-2"/>
    </source>
</evidence>
<sequence length="242" mass="27346">MSDFPKMVYWKNMEAVMVKLVLIRHGESAANFSNTYTGWSDVPLTPLGVHQAHDAGQALAKLALPFSHVHTSVLKRAIQTAYVVQDEIGQNWLPITKSWRLNERHYGALRGLNKDKTRELFGKAQVARWRRGFCARPPLLAQPRRSRAYQSFPVTIIPRGESLKDAERRLIPYWLDEIAPRLLAGENQLVVAHGSTLRALIKYLEQISDTGIDRVEVANAQPIIYTLDAQLNILAKDILTVS</sequence>
<keyword evidence="4" id="KW-0312">Gluconeogenesis</keyword>
<organism evidence="9 10">
    <name type="scientific">Lacticaseibacillus camelliae DSM 22697 = JCM 13995</name>
    <dbReference type="NCBI Taxonomy" id="1423730"/>
    <lineage>
        <taxon>Bacteria</taxon>
        <taxon>Bacillati</taxon>
        <taxon>Bacillota</taxon>
        <taxon>Bacilli</taxon>
        <taxon>Lactobacillales</taxon>
        <taxon>Lactobacillaceae</taxon>
        <taxon>Lacticaseibacillus</taxon>
    </lineage>
</organism>
<dbReference type="STRING" id="1423730.FC75_GL001597"/>
<feature type="active site" description="Proton donor/acceptor" evidence="4 5">
    <location>
        <position position="103"/>
    </location>
</feature>
<dbReference type="HAMAP" id="MF_01039">
    <property type="entry name" value="PGAM_GpmA"/>
    <property type="match status" value="1"/>
</dbReference>
<dbReference type="Gene3D" id="3.40.50.1240">
    <property type="entry name" value="Phosphoglycerate mutase-like"/>
    <property type="match status" value="1"/>
</dbReference>
<dbReference type="PATRIC" id="fig|1423730.4.peg.1674"/>
<comment type="function">
    <text evidence="4 8">Catalyzes the interconversion of 2-phosphoglycerate and 3-phosphoglycerate.</text>
</comment>
<keyword evidence="3 4" id="KW-0413">Isomerase</keyword>
<dbReference type="InterPro" id="IPR013078">
    <property type="entry name" value="His_Pase_superF_clade-1"/>
</dbReference>
<evidence type="ECO:0000313" key="10">
    <source>
        <dbReference type="Proteomes" id="UP000050865"/>
    </source>
</evidence>
<dbReference type="UniPathway" id="UPA00109">
    <property type="reaction ID" value="UER00186"/>
</dbReference>
<dbReference type="GO" id="GO:0004619">
    <property type="term" value="F:phosphoglycerate mutase activity"/>
    <property type="evidence" value="ECO:0007669"/>
    <property type="project" value="UniProtKB-UniRule"/>
</dbReference>
<dbReference type="Pfam" id="PF00300">
    <property type="entry name" value="His_Phos_1"/>
    <property type="match status" value="1"/>
</dbReference>
<dbReference type="CDD" id="cd07067">
    <property type="entry name" value="HP_PGM_like"/>
    <property type="match status" value="1"/>
</dbReference>
<evidence type="ECO:0000256" key="5">
    <source>
        <dbReference type="PIRSR" id="PIRSR613078-1"/>
    </source>
</evidence>
<dbReference type="GO" id="GO:0006094">
    <property type="term" value="P:gluconeogenesis"/>
    <property type="evidence" value="ECO:0007669"/>
    <property type="project" value="UniProtKB-UniRule"/>
</dbReference>
<dbReference type="PANTHER" id="PTHR11931">
    <property type="entry name" value="PHOSPHOGLYCERATE MUTASE"/>
    <property type="match status" value="1"/>
</dbReference>
<comment type="caution">
    <text evidence="9">The sequence shown here is derived from an EMBL/GenBank/DDBJ whole genome shotgun (WGS) entry which is preliminary data.</text>
</comment>
<gene>
    <name evidence="4" type="primary">gpmA</name>
    <name evidence="9" type="ORF">FC75_GL001597</name>
</gene>
<dbReference type="SMART" id="SM00855">
    <property type="entry name" value="PGAM"/>
    <property type="match status" value="1"/>
</dbReference>
<dbReference type="PIRSF" id="PIRSF000709">
    <property type="entry name" value="6PFK_2-Ptase"/>
    <property type="match status" value="1"/>
</dbReference>
<keyword evidence="10" id="KW-1185">Reference proteome</keyword>
<comment type="caution">
    <text evidence="4">Lacks conserved residue(s) required for the propagation of feature annotation.</text>
</comment>
<protein>
    <recommendedName>
        <fullName evidence="4 8">2,3-bisphosphoglycerate-dependent phosphoglycerate mutase</fullName>
        <shortName evidence="4">BPG-dependent PGAM</shortName>
        <shortName evidence="4">PGAM</shortName>
        <shortName evidence="4">Phosphoglyceromutase</shortName>
        <shortName evidence="4">dPGM</shortName>
        <ecNumber evidence="4 8">5.4.2.11</ecNumber>
    </recommendedName>
</protein>
<evidence type="ECO:0000256" key="3">
    <source>
        <dbReference type="ARBA" id="ARBA00023235"/>
    </source>
</evidence>
<name>A0A0R2F373_9LACO</name>
<feature type="binding site" evidence="4 6">
    <location>
        <begin position="130"/>
        <end position="131"/>
    </location>
    <ligand>
        <name>substrate</name>
    </ligand>
</feature>
<dbReference type="InterPro" id="IPR005952">
    <property type="entry name" value="Phosphogly_mut1"/>
</dbReference>
<evidence type="ECO:0000256" key="8">
    <source>
        <dbReference type="RuleBase" id="RU004512"/>
    </source>
</evidence>
<dbReference type="GO" id="GO:0006096">
    <property type="term" value="P:glycolytic process"/>
    <property type="evidence" value="ECO:0007669"/>
    <property type="project" value="UniProtKB-UniRule"/>
</dbReference>
<feature type="binding site" evidence="4 6">
    <location>
        <begin position="37"/>
        <end position="38"/>
    </location>
    <ligand>
        <name>substrate</name>
    </ligand>
</feature>
<evidence type="ECO:0000256" key="7">
    <source>
        <dbReference type="PIRSR" id="PIRSR613078-3"/>
    </source>
</evidence>
<dbReference type="InterPro" id="IPR029033">
    <property type="entry name" value="His_PPase_superfam"/>
</dbReference>
<evidence type="ECO:0000256" key="2">
    <source>
        <dbReference type="ARBA" id="ARBA00023152"/>
    </source>
</evidence>
<dbReference type="NCBIfam" id="TIGR01258">
    <property type="entry name" value="pgm_1"/>
    <property type="match status" value="1"/>
</dbReference>
<feature type="active site" description="Tele-phosphohistidine intermediate" evidence="4 5">
    <location>
        <position position="25"/>
    </location>
</feature>
<dbReference type="AlphaFoldDB" id="A0A0R2F373"/>
<evidence type="ECO:0000256" key="1">
    <source>
        <dbReference type="ARBA" id="ARBA00006717"/>
    </source>
</evidence>
<dbReference type="EMBL" id="AYZJ01000029">
    <property type="protein sequence ID" value="KRN22959.1"/>
    <property type="molecule type" value="Genomic_DNA"/>
</dbReference>
<proteinExistence type="inferred from homology"/>
<evidence type="ECO:0000256" key="4">
    <source>
        <dbReference type="HAMAP-Rule" id="MF_01039"/>
    </source>
</evidence>
<dbReference type="PROSITE" id="PS00175">
    <property type="entry name" value="PG_MUTASE"/>
    <property type="match status" value="1"/>
</dbReference>
<feature type="site" description="Transition state stabilizer" evidence="4 7">
    <location>
        <position position="193"/>
    </location>
</feature>
<keyword evidence="2 4" id="KW-0324">Glycolysis</keyword>
<accession>A0A0R2F373</accession>
<dbReference type="Proteomes" id="UP000050865">
    <property type="component" value="Unassembled WGS sequence"/>
</dbReference>
<reference evidence="9 10" key="1">
    <citation type="journal article" date="2015" name="Genome Announc.">
        <title>Expanding the biotechnology potential of lactobacilli through comparative genomics of 213 strains and associated genera.</title>
        <authorList>
            <person name="Sun Z."/>
            <person name="Harris H.M."/>
            <person name="McCann A."/>
            <person name="Guo C."/>
            <person name="Argimon S."/>
            <person name="Zhang W."/>
            <person name="Yang X."/>
            <person name="Jeffery I.B."/>
            <person name="Cooney J.C."/>
            <person name="Kagawa T.F."/>
            <person name="Liu W."/>
            <person name="Song Y."/>
            <person name="Salvetti E."/>
            <person name="Wrobel A."/>
            <person name="Rasinkangas P."/>
            <person name="Parkhill J."/>
            <person name="Rea M.C."/>
            <person name="O'Sullivan O."/>
            <person name="Ritari J."/>
            <person name="Douillard F.P."/>
            <person name="Paul Ross R."/>
            <person name="Yang R."/>
            <person name="Briner A.E."/>
            <person name="Felis G.E."/>
            <person name="de Vos W.M."/>
            <person name="Barrangou R."/>
            <person name="Klaenhammer T.R."/>
            <person name="Caufield P.W."/>
            <person name="Cui Y."/>
            <person name="Zhang H."/>
            <person name="O'Toole P.W."/>
        </authorList>
    </citation>
    <scope>NUCLEOTIDE SEQUENCE [LARGE SCALE GENOMIC DNA]</scope>
    <source>
        <strain evidence="9 10">DSM 22697</strain>
    </source>
</reference>
<dbReference type="SUPFAM" id="SSF53254">
    <property type="entry name" value="Phosphoglycerate mutase-like"/>
    <property type="match status" value="1"/>
</dbReference>
<comment type="pathway">
    <text evidence="4 8">Carbohydrate degradation; glycolysis; pyruvate from D-glyceraldehyde 3-phosphate: step 3/5.</text>
</comment>
<dbReference type="InterPro" id="IPR001345">
    <property type="entry name" value="PG/BPGM_mutase_AS"/>
</dbReference>
<feature type="binding site" evidence="4 6">
    <location>
        <position position="76"/>
    </location>
    <ligand>
        <name>substrate</name>
    </ligand>
</feature>
<dbReference type="EC" id="5.4.2.11" evidence="4 8"/>
<evidence type="ECO:0000313" key="9">
    <source>
        <dbReference type="EMBL" id="KRN22959.1"/>
    </source>
</evidence>
<feature type="binding site" evidence="4 6">
    <location>
        <begin position="103"/>
        <end position="106"/>
    </location>
    <ligand>
        <name>substrate</name>
    </ligand>
</feature>
<comment type="catalytic activity">
    <reaction evidence="4 8">
        <text>(2R)-2-phosphoglycerate = (2R)-3-phosphoglycerate</text>
        <dbReference type="Rhea" id="RHEA:15901"/>
        <dbReference type="ChEBI" id="CHEBI:58272"/>
        <dbReference type="ChEBI" id="CHEBI:58289"/>
        <dbReference type="EC" id="5.4.2.11"/>
    </reaction>
</comment>